<keyword evidence="3 6" id="KW-0732">Signal</keyword>
<evidence type="ECO:0000313" key="8">
    <source>
        <dbReference type="Proteomes" id="UP001165065"/>
    </source>
</evidence>
<evidence type="ECO:0000256" key="2">
    <source>
        <dbReference type="ARBA" id="ARBA00022670"/>
    </source>
</evidence>
<organism evidence="7 8">
    <name type="scientific">Triparma columacea</name>
    <dbReference type="NCBI Taxonomy" id="722753"/>
    <lineage>
        <taxon>Eukaryota</taxon>
        <taxon>Sar</taxon>
        <taxon>Stramenopiles</taxon>
        <taxon>Ochrophyta</taxon>
        <taxon>Bolidophyceae</taxon>
        <taxon>Parmales</taxon>
        <taxon>Triparmaceae</taxon>
        <taxon>Triparma</taxon>
    </lineage>
</organism>
<keyword evidence="8" id="KW-1185">Reference proteome</keyword>
<evidence type="ECO:0000256" key="1">
    <source>
        <dbReference type="ARBA" id="ARBA00011079"/>
    </source>
</evidence>
<evidence type="ECO:0000256" key="4">
    <source>
        <dbReference type="ARBA" id="ARBA00022801"/>
    </source>
</evidence>
<dbReference type="AlphaFoldDB" id="A0A9W7GAH1"/>
<reference evidence="8" key="1">
    <citation type="journal article" date="2023" name="Commun. Biol.">
        <title>Genome analysis of Parmales, the sister group of diatoms, reveals the evolutionary specialization of diatoms from phago-mixotrophs to photoautotrophs.</title>
        <authorList>
            <person name="Ban H."/>
            <person name="Sato S."/>
            <person name="Yoshikawa S."/>
            <person name="Yamada K."/>
            <person name="Nakamura Y."/>
            <person name="Ichinomiya M."/>
            <person name="Sato N."/>
            <person name="Blanc-Mathieu R."/>
            <person name="Endo H."/>
            <person name="Kuwata A."/>
            <person name="Ogata H."/>
        </authorList>
    </citation>
    <scope>NUCLEOTIDE SEQUENCE [LARGE SCALE GENOMIC DNA]</scope>
</reference>
<protein>
    <submittedName>
        <fullName evidence="7">Uncharacterized protein</fullName>
    </submittedName>
</protein>
<dbReference type="Gene3D" id="1.20.120.980">
    <property type="entry name" value="Serine carboxypeptidase S28, SKS domain"/>
    <property type="match status" value="1"/>
</dbReference>
<sequence>MKFQLFINLLTIISLSNALKYSTLHYNQTLDHLSPFTPSARTKWMHRYLLNDDFWGNGEEVKGLSESCKGPILLYTGNEGPIDAFWDGNGFMQSLASKWGGLIVFPEERYYGESIPSPSYQYMNTQQVLEDYVEFISFIKREYDADACPVIAFGGSYGGTLTTFLRAAYPSAVAGGLASSAPIGYYDPSGWEDHGVDEFTFAGIISGAYADADDDCLSNIWDATDAIEERDVEELVEAFNVCDGTALLPDKSSLFLYGLEGLPQLNYPYQIGDMPGWPVKKVCEILRGAKEGGDVLGAAAEVTAMALGYSLQGDCLPAFEEGPGNIPGDGPGDDAWGWQSCTETLHQFSSHGKEGGGIREYKFDWEASAVSVCEDAWGSKYGVTPNVDAFTMRYGGYKLGDGKVDISNIIWSTGGLDPWGGGCFHEEFAPEDANERGLYYFTIPLGAHHFDLRGDHEDDPEDVREVRAKEEEIIWGWIREHVQLQ</sequence>
<dbReference type="InterPro" id="IPR008758">
    <property type="entry name" value="Peptidase_S28"/>
</dbReference>
<accession>A0A9W7GAH1</accession>
<dbReference type="PANTHER" id="PTHR11010">
    <property type="entry name" value="PROTEASE S28 PRO-X CARBOXYPEPTIDASE-RELATED"/>
    <property type="match status" value="1"/>
</dbReference>
<dbReference type="GO" id="GO:0008239">
    <property type="term" value="F:dipeptidyl-peptidase activity"/>
    <property type="evidence" value="ECO:0007669"/>
    <property type="project" value="TreeGrafter"/>
</dbReference>
<keyword evidence="4" id="KW-0378">Hydrolase</keyword>
<evidence type="ECO:0000256" key="6">
    <source>
        <dbReference type="SAM" id="SignalP"/>
    </source>
</evidence>
<gene>
    <name evidence="7" type="ORF">TrCOL_g3415</name>
</gene>
<dbReference type="InterPro" id="IPR029058">
    <property type="entry name" value="AB_hydrolase_fold"/>
</dbReference>
<dbReference type="EMBL" id="BRYA01000097">
    <property type="protein sequence ID" value="GMI39105.1"/>
    <property type="molecule type" value="Genomic_DNA"/>
</dbReference>
<keyword evidence="2" id="KW-0645">Protease</keyword>
<dbReference type="InterPro" id="IPR042269">
    <property type="entry name" value="Ser_carbopepase_S28_SKS"/>
</dbReference>
<evidence type="ECO:0000256" key="5">
    <source>
        <dbReference type="ARBA" id="ARBA00023180"/>
    </source>
</evidence>
<dbReference type="Gene3D" id="3.40.50.1820">
    <property type="entry name" value="alpha/beta hydrolase"/>
    <property type="match status" value="1"/>
</dbReference>
<dbReference type="GO" id="GO:0070008">
    <property type="term" value="F:serine-type exopeptidase activity"/>
    <property type="evidence" value="ECO:0007669"/>
    <property type="project" value="InterPro"/>
</dbReference>
<evidence type="ECO:0000256" key="3">
    <source>
        <dbReference type="ARBA" id="ARBA00022729"/>
    </source>
</evidence>
<proteinExistence type="inferred from homology"/>
<dbReference type="SUPFAM" id="SSF53474">
    <property type="entry name" value="alpha/beta-Hydrolases"/>
    <property type="match status" value="1"/>
</dbReference>
<dbReference type="Pfam" id="PF05577">
    <property type="entry name" value="Peptidase_S28"/>
    <property type="match status" value="1"/>
</dbReference>
<comment type="similarity">
    <text evidence="1">Belongs to the peptidase S28 family.</text>
</comment>
<feature type="signal peptide" evidence="6">
    <location>
        <begin position="1"/>
        <end position="18"/>
    </location>
</feature>
<dbReference type="Proteomes" id="UP001165065">
    <property type="component" value="Unassembled WGS sequence"/>
</dbReference>
<name>A0A9W7GAH1_9STRA</name>
<feature type="chain" id="PRO_5040916923" evidence="6">
    <location>
        <begin position="19"/>
        <end position="485"/>
    </location>
</feature>
<dbReference type="GO" id="GO:0006508">
    <property type="term" value="P:proteolysis"/>
    <property type="evidence" value="ECO:0007669"/>
    <property type="project" value="UniProtKB-KW"/>
</dbReference>
<keyword evidence="5" id="KW-0325">Glycoprotein</keyword>
<dbReference type="PANTHER" id="PTHR11010:SF38">
    <property type="entry name" value="LYSOSOMAL PRO-X CARBOXYPEPTIDASE"/>
    <property type="match status" value="1"/>
</dbReference>
<comment type="caution">
    <text evidence="7">The sequence shown here is derived from an EMBL/GenBank/DDBJ whole genome shotgun (WGS) entry which is preliminary data.</text>
</comment>
<evidence type="ECO:0000313" key="7">
    <source>
        <dbReference type="EMBL" id="GMI39105.1"/>
    </source>
</evidence>
<dbReference type="OrthoDB" id="2130629at2759"/>